<comment type="caution">
    <text evidence="2">The sequence shown here is derived from an EMBL/GenBank/DDBJ whole genome shotgun (WGS) entry which is preliminary data.</text>
</comment>
<dbReference type="AlphaFoldDB" id="A0A4R2NZA0"/>
<gene>
    <name evidence="2" type="ORF">EV656_101519</name>
</gene>
<dbReference type="InterPro" id="IPR011010">
    <property type="entry name" value="DNA_brk_join_enz"/>
</dbReference>
<reference evidence="2 3" key="1">
    <citation type="submission" date="2019-03" db="EMBL/GenBank/DDBJ databases">
        <title>Genomic Encyclopedia of Type Strains, Phase IV (KMG-IV): sequencing the most valuable type-strain genomes for metagenomic binning, comparative biology and taxonomic classification.</title>
        <authorList>
            <person name="Goeker M."/>
        </authorList>
    </citation>
    <scope>NUCLEOTIDE SEQUENCE [LARGE SCALE GENOMIC DNA]</scope>
    <source>
        <strain evidence="2 3">DSM 2781</strain>
    </source>
</reference>
<sequence>MTAHPTFEDILRAGAADPDNTVRRYAADLDKMLTLNGITKAHRAEMAGTVETYLAIAPKVSPEDVQLARLIGARGWTPKTYTQYRSNGRRMIEHVTGDLAARRAVRDRDDEWEVLSDRAGRLRAEGLLTKHELAGLRSLALAARRRDILPTTLTTSLVQDLVDAAANYDARKQIKRGATCLNRLRDLTSLHNLLPPAPLGVIETATRQPVPLEGPYAVEAARWIETATTTIPDNIKTAEARETFKTQHAEGSRGIFRSALNRYIRTATALEAHASCPPDGLAGLFDPATVERVIASWIEDTRAEARTALSKRSLYSYVDKLRITLSRNGYRAEAQKVMELRNDHALLIEGRMLSQFMSATTETWCRNLIEDEEKTCLFELQHVRYWEIAKKTLAAAAAEGFDLVRLSRPDAMKALPRRKRARAKKLLRRARRFGVCAAYAAIGREGVPFRMCNMLALCSGGPVPTFFDHSGADAPRFVVKVPNELIKNGDSLTMRNQSIPPIPFAQGEEGSFAFDILMFFRDEIRPLFPGASASEALFPGLNPGDHHLNEKTFNRWLMACSSEIGLPMKSHNFRHGEASLMINEDPSCIETIAMTLGDRPDTVRRYYAFLHPQKLLREMQKKRNARRKELIEAHQEVAA</sequence>
<dbReference type="RefSeq" id="WP_132599126.1">
    <property type="nucleotide sequence ID" value="NZ_NRRP01000004.1"/>
</dbReference>
<dbReference type="Gene3D" id="1.10.443.10">
    <property type="entry name" value="Intergrase catalytic core"/>
    <property type="match status" value="1"/>
</dbReference>
<dbReference type="GO" id="GO:0006310">
    <property type="term" value="P:DNA recombination"/>
    <property type="evidence" value="ECO:0007669"/>
    <property type="project" value="UniProtKB-KW"/>
</dbReference>
<proteinExistence type="predicted"/>
<dbReference type="GO" id="GO:0003677">
    <property type="term" value="F:DNA binding"/>
    <property type="evidence" value="ECO:0007669"/>
    <property type="project" value="InterPro"/>
</dbReference>
<evidence type="ECO:0000313" key="2">
    <source>
        <dbReference type="EMBL" id="TCP27610.1"/>
    </source>
</evidence>
<evidence type="ECO:0000313" key="3">
    <source>
        <dbReference type="Proteomes" id="UP000295733"/>
    </source>
</evidence>
<name>A0A4R2NZA0_RHOAD</name>
<dbReference type="InterPro" id="IPR013762">
    <property type="entry name" value="Integrase-like_cat_sf"/>
</dbReference>
<accession>A0A4R2NZA0</accession>
<evidence type="ECO:0000256" key="1">
    <source>
        <dbReference type="ARBA" id="ARBA00023172"/>
    </source>
</evidence>
<dbReference type="Proteomes" id="UP000295733">
    <property type="component" value="Unassembled WGS sequence"/>
</dbReference>
<dbReference type="EMBL" id="SLXL01000001">
    <property type="protein sequence ID" value="TCP27610.1"/>
    <property type="molecule type" value="Genomic_DNA"/>
</dbReference>
<organism evidence="2 3">
    <name type="scientific">Rhodovulum adriaticum</name>
    <name type="common">Rhodopseudomonas adriatica</name>
    <dbReference type="NCBI Taxonomy" id="35804"/>
    <lineage>
        <taxon>Bacteria</taxon>
        <taxon>Pseudomonadati</taxon>
        <taxon>Pseudomonadota</taxon>
        <taxon>Alphaproteobacteria</taxon>
        <taxon>Rhodobacterales</taxon>
        <taxon>Paracoccaceae</taxon>
        <taxon>Rhodovulum</taxon>
    </lineage>
</organism>
<dbReference type="GO" id="GO:0015074">
    <property type="term" value="P:DNA integration"/>
    <property type="evidence" value="ECO:0007669"/>
    <property type="project" value="InterPro"/>
</dbReference>
<dbReference type="OrthoDB" id="7363113at2"/>
<evidence type="ECO:0008006" key="4">
    <source>
        <dbReference type="Google" id="ProtNLM"/>
    </source>
</evidence>
<keyword evidence="1" id="KW-0233">DNA recombination</keyword>
<dbReference type="SUPFAM" id="SSF56349">
    <property type="entry name" value="DNA breaking-rejoining enzymes"/>
    <property type="match status" value="1"/>
</dbReference>
<protein>
    <recommendedName>
        <fullName evidence="4">Phage integrase family protein</fullName>
    </recommendedName>
</protein>
<keyword evidence="3" id="KW-1185">Reference proteome</keyword>